<reference evidence="2" key="1">
    <citation type="submission" date="2021-02" db="EMBL/GenBank/DDBJ databases">
        <authorList>
            <person name="Nowell W R."/>
        </authorList>
    </citation>
    <scope>NUCLEOTIDE SEQUENCE</scope>
</reference>
<dbReference type="EMBL" id="CAJOBI010347825">
    <property type="protein sequence ID" value="CAF5219155.1"/>
    <property type="molecule type" value="Genomic_DNA"/>
</dbReference>
<dbReference type="Pfam" id="PF00400">
    <property type="entry name" value="WD40"/>
    <property type="match status" value="1"/>
</dbReference>
<dbReference type="PANTHER" id="PTHR44662:SF1">
    <property type="entry name" value="WD REPEAT-CONTAINING PROTEIN 81"/>
    <property type="match status" value="1"/>
</dbReference>
<dbReference type="GO" id="GO:0035973">
    <property type="term" value="P:aggrephagy"/>
    <property type="evidence" value="ECO:0007669"/>
    <property type="project" value="TreeGrafter"/>
</dbReference>
<organism evidence="2 3">
    <name type="scientific">Rotaria magnacalcarata</name>
    <dbReference type="NCBI Taxonomy" id="392030"/>
    <lineage>
        <taxon>Eukaryota</taxon>
        <taxon>Metazoa</taxon>
        <taxon>Spiralia</taxon>
        <taxon>Gnathifera</taxon>
        <taxon>Rotifera</taxon>
        <taxon>Eurotatoria</taxon>
        <taxon>Bdelloidea</taxon>
        <taxon>Philodinida</taxon>
        <taxon>Philodinidae</taxon>
        <taxon>Rotaria</taxon>
    </lineage>
</organism>
<protein>
    <submittedName>
        <fullName evidence="2">Uncharacterized protein</fullName>
    </submittedName>
</protein>
<feature type="non-terminal residue" evidence="2">
    <location>
        <position position="138"/>
    </location>
</feature>
<dbReference type="PROSITE" id="PS50082">
    <property type="entry name" value="WD_REPEATS_2"/>
    <property type="match status" value="1"/>
</dbReference>
<dbReference type="PANTHER" id="PTHR44662">
    <property type="entry name" value="WD REPEAT-CONTAINING PROTEIN 81"/>
    <property type="match status" value="1"/>
</dbReference>
<evidence type="ECO:0000313" key="3">
    <source>
        <dbReference type="Proteomes" id="UP000676336"/>
    </source>
</evidence>
<dbReference type="AlphaFoldDB" id="A0A8S3JM07"/>
<gene>
    <name evidence="2" type="ORF">SMN809_LOCUS81290</name>
</gene>
<dbReference type="InterPro" id="IPR052651">
    <property type="entry name" value="WDR81"/>
</dbReference>
<feature type="repeat" description="WD" evidence="1">
    <location>
        <begin position="62"/>
        <end position="103"/>
    </location>
</feature>
<comment type="caution">
    <text evidence="2">The sequence shown here is derived from an EMBL/GenBank/DDBJ whole genome shotgun (WGS) entry which is preliminary data.</text>
</comment>
<dbReference type="PROSITE" id="PS50294">
    <property type="entry name" value="WD_REPEATS_REGION"/>
    <property type="match status" value="1"/>
</dbReference>
<keyword evidence="1" id="KW-0853">WD repeat</keyword>
<evidence type="ECO:0000256" key="1">
    <source>
        <dbReference type="PROSITE-ProRule" id="PRU00221"/>
    </source>
</evidence>
<accession>A0A8S3JM07</accession>
<dbReference type="Gene3D" id="2.130.10.10">
    <property type="entry name" value="YVTN repeat-like/Quinoprotein amine dehydrogenase"/>
    <property type="match status" value="1"/>
</dbReference>
<sequence length="138" mass="15929">LSRNDSISASDVLISIRDHDIRNHYEDESRFLRKNWLSYWEHEVGRSENAPLSFKQIHLQSFVGHTSAVRSLCVLDDESTFISGGRDQKLLVWKLENQNDNAMKVESRWSYNGCRRSIFAVSFLESIRLAAICDGSIH</sequence>
<feature type="non-terminal residue" evidence="2">
    <location>
        <position position="1"/>
    </location>
</feature>
<dbReference type="InterPro" id="IPR036322">
    <property type="entry name" value="WD40_repeat_dom_sf"/>
</dbReference>
<dbReference type="GO" id="GO:0035014">
    <property type="term" value="F:phosphatidylinositol 3-kinase regulator activity"/>
    <property type="evidence" value="ECO:0007669"/>
    <property type="project" value="TreeGrafter"/>
</dbReference>
<evidence type="ECO:0000313" key="2">
    <source>
        <dbReference type="EMBL" id="CAF5219155.1"/>
    </source>
</evidence>
<dbReference type="Proteomes" id="UP000676336">
    <property type="component" value="Unassembled WGS sequence"/>
</dbReference>
<dbReference type="SMART" id="SM00320">
    <property type="entry name" value="WD40"/>
    <property type="match status" value="1"/>
</dbReference>
<name>A0A8S3JM07_9BILA</name>
<dbReference type="GO" id="GO:0005739">
    <property type="term" value="C:mitochondrion"/>
    <property type="evidence" value="ECO:0007669"/>
    <property type="project" value="TreeGrafter"/>
</dbReference>
<dbReference type="SUPFAM" id="SSF50978">
    <property type="entry name" value="WD40 repeat-like"/>
    <property type="match status" value="1"/>
</dbReference>
<dbReference type="InterPro" id="IPR001680">
    <property type="entry name" value="WD40_rpt"/>
</dbReference>
<dbReference type="InterPro" id="IPR015943">
    <property type="entry name" value="WD40/YVTN_repeat-like_dom_sf"/>
</dbReference>
<proteinExistence type="predicted"/>